<dbReference type="SUPFAM" id="SSF46626">
    <property type="entry name" value="Cytochrome c"/>
    <property type="match status" value="1"/>
</dbReference>
<accession>H1FX47</accession>
<dbReference type="OrthoDB" id="5347982at2"/>
<keyword evidence="3 4" id="KW-0408">Iron</keyword>
<keyword evidence="2 4" id="KW-0479">Metal-binding</keyword>
<protein>
    <submittedName>
        <fullName evidence="6">Cytochrome c, class I</fullName>
    </submittedName>
</protein>
<evidence type="ECO:0000313" key="7">
    <source>
        <dbReference type="Proteomes" id="UP000006431"/>
    </source>
</evidence>
<evidence type="ECO:0000256" key="3">
    <source>
        <dbReference type="ARBA" id="ARBA00023004"/>
    </source>
</evidence>
<dbReference type="GO" id="GO:0046872">
    <property type="term" value="F:metal ion binding"/>
    <property type="evidence" value="ECO:0007669"/>
    <property type="project" value="UniProtKB-KW"/>
</dbReference>
<evidence type="ECO:0000256" key="1">
    <source>
        <dbReference type="ARBA" id="ARBA00022617"/>
    </source>
</evidence>
<dbReference type="GO" id="GO:0020037">
    <property type="term" value="F:heme binding"/>
    <property type="evidence" value="ECO:0007669"/>
    <property type="project" value="InterPro"/>
</dbReference>
<dbReference type="PATRIC" id="fig|929558.5.peg.829"/>
<reference evidence="6 7" key="1">
    <citation type="journal article" date="2012" name="Proc. Natl. Acad. Sci. U.S.A.">
        <title>Genome and physiology of a model Epsilonproteobacterium responsible for sulfide detoxification in marine oxygen depletion zones.</title>
        <authorList>
            <person name="Grote J."/>
            <person name="Schott T."/>
            <person name="Bruckner C.G."/>
            <person name="Glockner F.O."/>
            <person name="Jost G."/>
            <person name="Teeling H."/>
            <person name="Labrenz M."/>
            <person name="Jurgens K."/>
        </authorList>
    </citation>
    <scope>NUCLEOTIDE SEQUENCE [LARGE SCALE GENOMIC DNA]</scope>
    <source>
        <strain evidence="6 7">GD1</strain>
    </source>
</reference>
<dbReference type="HOGENOM" id="CLU_2276019_0_0_7"/>
<proteinExistence type="predicted"/>
<dbReference type="AlphaFoldDB" id="B6BM65"/>
<dbReference type="InterPro" id="IPR009056">
    <property type="entry name" value="Cyt_c-like_dom"/>
</dbReference>
<evidence type="ECO:0000259" key="5">
    <source>
        <dbReference type="PROSITE" id="PS51007"/>
    </source>
</evidence>
<dbReference type="EMBL" id="AFRZ01000001">
    <property type="protein sequence ID" value="EHP29357.1"/>
    <property type="molecule type" value="Genomic_DNA"/>
</dbReference>
<dbReference type="InterPro" id="IPR036909">
    <property type="entry name" value="Cyt_c-like_dom_sf"/>
</dbReference>
<name>B6BM65_SULGG</name>
<dbReference type="RefSeq" id="WP_008338878.1">
    <property type="nucleotide sequence ID" value="NZ_AFRZ01000001.1"/>
</dbReference>
<dbReference type="GO" id="GO:0009055">
    <property type="term" value="F:electron transfer activity"/>
    <property type="evidence" value="ECO:0007669"/>
    <property type="project" value="InterPro"/>
</dbReference>
<gene>
    <name evidence="6" type="ORF">SMGD1_0830</name>
</gene>
<sequence length="97" mass="11505">MFHGNCVTCHFETKAVSAPSMIEIREHYMRAFSKKEDFVAYMSTWVKDPKEETSIMLDAIKKYELMPYLHFDLESLQEISAYIYETDFSKEHNGHKE</sequence>
<keyword evidence="1 4" id="KW-0349">Heme</keyword>
<dbReference type="eggNOG" id="COG2010">
    <property type="taxonomic scope" value="Bacteria"/>
</dbReference>
<dbReference type="STRING" id="929558.SMGD1_0830"/>
<organism evidence="6 7">
    <name type="scientific">Sulfurimonas gotlandica (strain DSM 19862 / JCM 16533 / GD1)</name>
    <dbReference type="NCBI Taxonomy" id="929558"/>
    <lineage>
        <taxon>Bacteria</taxon>
        <taxon>Pseudomonadati</taxon>
        <taxon>Campylobacterota</taxon>
        <taxon>Epsilonproteobacteria</taxon>
        <taxon>Campylobacterales</taxon>
        <taxon>Sulfurimonadaceae</taxon>
        <taxon>Sulfurimonas</taxon>
    </lineage>
</organism>
<dbReference type="PROSITE" id="PS51007">
    <property type="entry name" value="CYTC"/>
    <property type="match status" value="1"/>
</dbReference>
<accession>B6BM65</accession>
<evidence type="ECO:0000256" key="2">
    <source>
        <dbReference type="ARBA" id="ARBA00022723"/>
    </source>
</evidence>
<feature type="domain" description="Cytochrome c" evidence="5">
    <location>
        <begin position="1"/>
        <end position="87"/>
    </location>
</feature>
<evidence type="ECO:0000256" key="4">
    <source>
        <dbReference type="PROSITE-ProRule" id="PRU00433"/>
    </source>
</evidence>
<dbReference type="Proteomes" id="UP000006431">
    <property type="component" value="Unassembled WGS sequence"/>
</dbReference>
<comment type="caution">
    <text evidence="6">The sequence shown here is derived from an EMBL/GenBank/DDBJ whole genome shotgun (WGS) entry which is preliminary data.</text>
</comment>
<evidence type="ECO:0000313" key="6">
    <source>
        <dbReference type="EMBL" id="EHP29357.1"/>
    </source>
</evidence>
<keyword evidence="7" id="KW-1185">Reference proteome</keyword>
<dbReference type="Gene3D" id="1.10.760.10">
    <property type="entry name" value="Cytochrome c-like domain"/>
    <property type="match status" value="1"/>
</dbReference>